<dbReference type="InterPro" id="IPR003593">
    <property type="entry name" value="AAA+_ATPase"/>
</dbReference>
<evidence type="ECO:0000259" key="11">
    <source>
        <dbReference type="PROSITE" id="PS50929"/>
    </source>
</evidence>
<dbReference type="PROSITE" id="PS50893">
    <property type="entry name" value="ABC_TRANSPORTER_2"/>
    <property type="match status" value="1"/>
</dbReference>
<keyword evidence="2" id="KW-0813">Transport</keyword>
<dbReference type="InterPro" id="IPR039421">
    <property type="entry name" value="Type_1_exporter"/>
</dbReference>
<keyword evidence="6" id="KW-0067">ATP-binding</keyword>
<dbReference type="OrthoDB" id="9806127at2"/>
<evidence type="ECO:0000313" key="13">
    <source>
        <dbReference type="Proteomes" id="UP000275473"/>
    </source>
</evidence>
<evidence type="ECO:0000256" key="1">
    <source>
        <dbReference type="ARBA" id="ARBA00004651"/>
    </source>
</evidence>
<feature type="domain" description="ABC transporter" evidence="10">
    <location>
        <begin position="333"/>
        <end position="567"/>
    </location>
</feature>
<gene>
    <name evidence="12" type="primary">cydD</name>
    <name evidence="12" type="ORF">EEX84_10995</name>
</gene>
<accession>A0A3M8P693</accession>
<evidence type="ECO:0000256" key="7">
    <source>
        <dbReference type="ARBA" id="ARBA00022989"/>
    </source>
</evidence>
<feature type="transmembrane region" description="Helical" evidence="9">
    <location>
        <begin position="15"/>
        <end position="40"/>
    </location>
</feature>
<dbReference type="Gene3D" id="3.40.50.300">
    <property type="entry name" value="P-loop containing nucleotide triphosphate hydrolases"/>
    <property type="match status" value="1"/>
</dbReference>
<evidence type="ECO:0000256" key="8">
    <source>
        <dbReference type="ARBA" id="ARBA00023136"/>
    </source>
</evidence>
<dbReference type="GO" id="GO:0042883">
    <property type="term" value="P:cysteine transport"/>
    <property type="evidence" value="ECO:0007669"/>
    <property type="project" value="InterPro"/>
</dbReference>
<dbReference type="Gene3D" id="1.20.1560.10">
    <property type="entry name" value="ABC transporter type 1, transmembrane domain"/>
    <property type="match status" value="1"/>
</dbReference>
<dbReference type="PANTHER" id="PTHR24221">
    <property type="entry name" value="ATP-BINDING CASSETTE SUB-FAMILY B"/>
    <property type="match status" value="1"/>
</dbReference>
<dbReference type="GO" id="GO:0005524">
    <property type="term" value="F:ATP binding"/>
    <property type="evidence" value="ECO:0007669"/>
    <property type="project" value="UniProtKB-KW"/>
</dbReference>
<proteinExistence type="predicted"/>
<evidence type="ECO:0000259" key="10">
    <source>
        <dbReference type="PROSITE" id="PS50893"/>
    </source>
</evidence>
<dbReference type="RefSeq" id="WP_123165685.1">
    <property type="nucleotide sequence ID" value="NZ_RIAX01000007.1"/>
</dbReference>
<dbReference type="AlphaFoldDB" id="A0A3M8P693"/>
<dbReference type="Proteomes" id="UP000275473">
    <property type="component" value="Unassembled WGS sequence"/>
</dbReference>
<dbReference type="GO" id="GO:0005886">
    <property type="term" value="C:plasma membrane"/>
    <property type="evidence" value="ECO:0007669"/>
    <property type="project" value="UniProtKB-SubCell"/>
</dbReference>
<dbReference type="SUPFAM" id="SSF90123">
    <property type="entry name" value="ABC transporter transmembrane region"/>
    <property type="match status" value="1"/>
</dbReference>
<dbReference type="SUPFAM" id="SSF52540">
    <property type="entry name" value="P-loop containing nucleoside triphosphate hydrolases"/>
    <property type="match status" value="1"/>
</dbReference>
<evidence type="ECO:0000256" key="3">
    <source>
        <dbReference type="ARBA" id="ARBA00022475"/>
    </source>
</evidence>
<dbReference type="NCBIfam" id="TIGR02857">
    <property type="entry name" value="CydD"/>
    <property type="match status" value="1"/>
</dbReference>
<evidence type="ECO:0000256" key="6">
    <source>
        <dbReference type="ARBA" id="ARBA00022840"/>
    </source>
</evidence>
<evidence type="ECO:0000313" key="12">
    <source>
        <dbReference type="EMBL" id="RNF39216.1"/>
    </source>
</evidence>
<evidence type="ECO:0000256" key="2">
    <source>
        <dbReference type="ARBA" id="ARBA00022448"/>
    </source>
</evidence>
<dbReference type="EMBL" id="RIAX01000007">
    <property type="protein sequence ID" value="RNF39216.1"/>
    <property type="molecule type" value="Genomic_DNA"/>
</dbReference>
<keyword evidence="7 9" id="KW-1133">Transmembrane helix</keyword>
<feature type="transmembrane region" description="Helical" evidence="9">
    <location>
        <begin position="135"/>
        <end position="152"/>
    </location>
</feature>
<dbReference type="PANTHER" id="PTHR24221:SF590">
    <property type="entry name" value="COMPONENT LINKED WITH THE ASSEMBLY OF CYTOCHROME' TRANSPORT TRANSMEMBRANE ATP-BINDING PROTEIN ABC TRANSPORTER CYDD-RELATED"/>
    <property type="match status" value="1"/>
</dbReference>
<keyword evidence="3" id="KW-1003">Cell membrane</keyword>
<evidence type="ECO:0000256" key="4">
    <source>
        <dbReference type="ARBA" id="ARBA00022692"/>
    </source>
</evidence>
<name>A0A3M8P693_9BACL</name>
<dbReference type="InterPro" id="IPR014216">
    <property type="entry name" value="ABC_transptr_CydD"/>
</dbReference>
<comment type="caution">
    <text evidence="12">The sequence shown here is derived from an EMBL/GenBank/DDBJ whole genome shotgun (WGS) entry which is preliminary data.</text>
</comment>
<feature type="transmembrane region" description="Helical" evidence="9">
    <location>
        <begin position="52"/>
        <end position="69"/>
    </location>
</feature>
<feature type="domain" description="ABC transmembrane type-1" evidence="11">
    <location>
        <begin position="16"/>
        <end position="300"/>
    </location>
</feature>
<reference evidence="12 13" key="1">
    <citation type="journal article" date="2018" name="Int. J. Syst. Evol. Microbiol.">
        <title>Planococcus salinus sp. nov., a moderately halophilic bacterium isolated from a saline-alkali soil.</title>
        <authorList>
            <person name="Gan L."/>
        </authorList>
    </citation>
    <scope>NUCLEOTIDE SEQUENCE [LARGE SCALE GENOMIC DNA]</scope>
    <source>
        <strain evidence="12 13">LCB217</strain>
    </source>
</reference>
<protein>
    <submittedName>
        <fullName evidence="12">Thiol reductant ABC exporter subunit CydD</fullName>
    </submittedName>
</protein>
<sequence length="574" mass="62810">MGDLKRLAFEQKKSIVLLTVASFVKGAATILQALFFVLIADGVFLQGASFEEILPMLGGLLGAILLRAASGYSIGRTGVGLSTQIKEKLRINLIQSFAADPLQASIQGQSGQKVSLLLDAVDEMDGFFRHYIPQLLQSYIIPVILLAAIFVLHWPTGVIILITAPFIPVFMAIVGKRTKEKADEQMEKLGQFSGTFLDVLQGLTTLKLFGQSDKQKQVIQKSSLGFRDSTMEVLKSAFLSSLMLEYISMLSIGIIALEIGLRLVVFQNITFFTAFFVLILVPDFFTMLKDFGSAFHTARGSIAAANRLALHMEQQPEAVKWGDRQLSLNPPHVSLEGVSFQYGEKTALRDLDLEIPPYSQVAIIGKSGAGKTTLLHMIAGLLNPSKGELTIDGMQRQQVDETSWFDQVSYISQHPYLFSGTIEENIKIGVTRETATDEIIEAAEKAGIAEMVATLEEGFQTPIGEAGRGLSGGEKQRIALARAFLKNPSIVLFDEPTTGLDLKTEQILQTSLAELRKNATVITVAHRLHTIKHADFIVLLNEGKAVALGTHDELLGNSDLYREMISIQQGEGVR</sequence>
<dbReference type="Pfam" id="PF00664">
    <property type="entry name" value="ABC_membrane"/>
    <property type="match status" value="1"/>
</dbReference>
<dbReference type="InterPro" id="IPR036640">
    <property type="entry name" value="ABC1_TM_sf"/>
</dbReference>
<dbReference type="InterPro" id="IPR003439">
    <property type="entry name" value="ABC_transporter-like_ATP-bd"/>
</dbReference>
<evidence type="ECO:0000256" key="9">
    <source>
        <dbReference type="SAM" id="Phobius"/>
    </source>
</evidence>
<dbReference type="InterPro" id="IPR027417">
    <property type="entry name" value="P-loop_NTPase"/>
</dbReference>
<comment type="subcellular location">
    <subcellularLocation>
        <location evidence="1">Cell membrane</location>
        <topology evidence="1">Multi-pass membrane protein</topology>
    </subcellularLocation>
</comment>
<dbReference type="InterPro" id="IPR011527">
    <property type="entry name" value="ABC1_TM_dom"/>
</dbReference>
<organism evidence="12 13">
    <name type="scientific">Planococcus salinus</name>
    <dbReference type="NCBI Taxonomy" id="1848460"/>
    <lineage>
        <taxon>Bacteria</taxon>
        <taxon>Bacillati</taxon>
        <taxon>Bacillota</taxon>
        <taxon>Bacilli</taxon>
        <taxon>Bacillales</taxon>
        <taxon>Caryophanaceae</taxon>
        <taxon>Planococcus</taxon>
    </lineage>
</organism>
<dbReference type="PROSITE" id="PS00211">
    <property type="entry name" value="ABC_TRANSPORTER_1"/>
    <property type="match status" value="1"/>
</dbReference>
<dbReference type="GO" id="GO:0140359">
    <property type="term" value="F:ABC-type transporter activity"/>
    <property type="evidence" value="ECO:0007669"/>
    <property type="project" value="InterPro"/>
</dbReference>
<keyword evidence="4 9" id="KW-0812">Transmembrane</keyword>
<dbReference type="Pfam" id="PF00005">
    <property type="entry name" value="ABC_tran"/>
    <property type="match status" value="1"/>
</dbReference>
<dbReference type="InterPro" id="IPR017871">
    <property type="entry name" value="ABC_transporter-like_CS"/>
</dbReference>
<dbReference type="PROSITE" id="PS50929">
    <property type="entry name" value="ABC_TM1F"/>
    <property type="match status" value="1"/>
</dbReference>
<keyword evidence="13" id="KW-1185">Reference proteome</keyword>
<dbReference type="CDD" id="cd18584">
    <property type="entry name" value="ABC_6TM_AarD_CydD"/>
    <property type="match status" value="1"/>
</dbReference>
<dbReference type="SMART" id="SM00382">
    <property type="entry name" value="AAA"/>
    <property type="match status" value="1"/>
</dbReference>
<feature type="transmembrane region" description="Helical" evidence="9">
    <location>
        <begin position="158"/>
        <end position="175"/>
    </location>
</feature>
<evidence type="ECO:0000256" key="5">
    <source>
        <dbReference type="ARBA" id="ARBA00022741"/>
    </source>
</evidence>
<keyword evidence="5" id="KW-0547">Nucleotide-binding</keyword>
<dbReference type="FunFam" id="3.40.50.300:FF:000221">
    <property type="entry name" value="Multidrug ABC transporter ATP-binding protein"/>
    <property type="match status" value="1"/>
</dbReference>
<keyword evidence="8 9" id="KW-0472">Membrane</keyword>
<dbReference type="GO" id="GO:0016887">
    <property type="term" value="F:ATP hydrolysis activity"/>
    <property type="evidence" value="ECO:0007669"/>
    <property type="project" value="InterPro"/>
</dbReference>
<feature type="transmembrane region" description="Helical" evidence="9">
    <location>
        <begin position="263"/>
        <end position="281"/>
    </location>
</feature>